<organism evidence="8 9">
    <name type="scientific">Entamoeba invadens IP1</name>
    <dbReference type="NCBI Taxonomy" id="370355"/>
    <lineage>
        <taxon>Eukaryota</taxon>
        <taxon>Amoebozoa</taxon>
        <taxon>Evosea</taxon>
        <taxon>Archamoebae</taxon>
        <taxon>Mastigamoebida</taxon>
        <taxon>Entamoebidae</taxon>
        <taxon>Entamoeba</taxon>
    </lineage>
</organism>
<dbReference type="Proteomes" id="UP000014680">
    <property type="component" value="Unassembled WGS sequence"/>
</dbReference>
<sequence>MSVERLLTNAEVMSLLNYKVKKDIELSPFEYFVYRHHESEDAKPLFRKRRLLLLAEYLKDFTLSPEEKVQIANYPPTSIVEFYSLVTEPEKFSDEQIEEFIKKVMEIMETPLDDDETSKPQRQQKGKRFKENK</sequence>
<dbReference type="GO" id="GO:0005666">
    <property type="term" value="C:RNA polymerase III complex"/>
    <property type="evidence" value="ECO:0007669"/>
    <property type="project" value="InterPro"/>
</dbReference>
<reference evidence="8 9" key="1">
    <citation type="submission" date="2012-10" db="EMBL/GenBank/DDBJ databases">
        <authorList>
            <person name="Zafar N."/>
            <person name="Inman J."/>
            <person name="Hall N."/>
            <person name="Lorenzi H."/>
            <person name="Caler E."/>
        </authorList>
    </citation>
    <scope>NUCLEOTIDE SEQUENCE [LARGE SCALE GENOMIC DNA]</scope>
    <source>
        <strain evidence="8 9">IP1</strain>
    </source>
</reference>
<evidence type="ECO:0000256" key="3">
    <source>
        <dbReference type="ARBA" id="ARBA00016672"/>
    </source>
</evidence>
<proteinExistence type="inferred from homology"/>
<dbReference type="EMBL" id="KB207027">
    <property type="protein sequence ID" value="ELP85955.1"/>
    <property type="molecule type" value="Genomic_DNA"/>
</dbReference>
<dbReference type="PANTHER" id="PTHR15561">
    <property type="entry name" value="CALCITONIN GENE-RELATED PEPTIDE-RECEPTOR COMPONENT PROTEIN"/>
    <property type="match status" value="1"/>
</dbReference>
<evidence type="ECO:0000256" key="5">
    <source>
        <dbReference type="ARBA" id="ARBA00023163"/>
    </source>
</evidence>
<dbReference type="KEGG" id="eiv:EIN_135790"/>
<evidence type="ECO:0000256" key="2">
    <source>
        <dbReference type="ARBA" id="ARBA00006898"/>
    </source>
</evidence>
<evidence type="ECO:0000256" key="7">
    <source>
        <dbReference type="SAM" id="MobiDB-lite"/>
    </source>
</evidence>
<dbReference type="SUPFAM" id="SSF47819">
    <property type="entry name" value="HRDC-like"/>
    <property type="match status" value="1"/>
</dbReference>
<dbReference type="GO" id="GO:0006384">
    <property type="term" value="P:transcription initiation at RNA polymerase III promoter"/>
    <property type="evidence" value="ECO:0007669"/>
    <property type="project" value="InterPro"/>
</dbReference>
<keyword evidence="9" id="KW-1185">Reference proteome</keyword>
<dbReference type="OMA" id="FIYREHE"/>
<protein>
    <recommendedName>
        <fullName evidence="3">DNA-directed RNA polymerase III subunit RPC9</fullName>
    </recommendedName>
</protein>
<dbReference type="GO" id="GO:0000166">
    <property type="term" value="F:nucleotide binding"/>
    <property type="evidence" value="ECO:0007669"/>
    <property type="project" value="InterPro"/>
</dbReference>
<keyword evidence="4" id="KW-0240">DNA-directed RNA polymerase</keyword>
<dbReference type="PANTHER" id="PTHR15561:SF0">
    <property type="entry name" value="DNA-DIRECTED RNA POLYMERASE III SUBUNIT RPC9"/>
    <property type="match status" value="1"/>
</dbReference>
<dbReference type="InterPro" id="IPR010997">
    <property type="entry name" value="HRDC-like_sf"/>
</dbReference>
<keyword evidence="5" id="KW-0804">Transcription</keyword>
<evidence type="ECO:0000313" key="9">
    <source>
        <dbReference type="Proteomes" id="UP000014680"/>
    </source>
</evidence>
<accession>A0A0A1TXB4</accession>
<evidence type="ECO:0000256" key="4">
    <source>
        <dbReference type="ARBA" id="ARBA00022478"/>
    </source>
</evidence>
<dbReference type="Pfam" id="PF03874">
    <property type="entry name" value="RNA_pol_Rpb4"/>
    <property type="match status" value="1"/>
</dbReference>
<dbReference type="AlphaFoldDB" id="A0A0A1TXB4"/>
<dbReference type="Gene3D" id="1.20.1250.40">
    <property type="match status" value="1"/>
</dbReference>
<dbReference type="InterPro" id="IPR038846">
    <property type="entry name" value="RPC9"/>
</dbReference>
<dbReference type="GeneID" id="14884958"/>
<dbReference type="OrthoDB" id="1746530at2759"/>
<name>A0A0A1TXB4_ENTIV</name>
<feature type="region of interest" description="Disordered" evidence="7">
    <location>
        <begin position="111"/>
        <end position="133"/>
    </location>
</feature>
<gene>
    <name evidence="8" type="ORF">EIN_135790</name>
</gene>
<dbReference type="VEuPathDB" id="AmoebaDB:EIN_135790"/>
<dbReference type="InterPro" id="IPR038324">
    <property type="entry name" value="Rpb4/RPC9_sf"/>
</dbReference>
<evidence type="ECO:0000256" key="1">
    <source>
        <dbReference type="ARBA" id="ARBA00004123"/>
    </source>
</evidence>
<evidence type="ECO:0000313" key="8">
    <source>
        <dbReference type="EMBL" id="ELP85955.1"/>
    </source>
</evidence>
<comment type="similarity">
    <text evidence="2">Belongs to the eukaryotic RPC9 RNA polymerase subunit family.</text>
</comment>
<feature type="compositionally biased region" description="Basic residues" evidence="7">
    <location>
        <begin position="122"/>
        <end position="133"/>
    </location>
</feature>
<comment type="subcellular location">
    <subcellularLocation>
        <location evidence="1">Nucleus</location>
    </subcellularLocation>
</comment>
<dbReference type="RefSeq" id="XP_004185301.1">
    <property type="nucleotide sequence ID" value="XM_004185253.1"/>
</dbReference>
<evidence type="ECO:0000256" key="6">
    <source>
        <dbReference type="ARBA" id="ARBA00023242"/>
    </source>
</evidence>
<keyword evidence="6" id="KW-0539">Nucleus</keyword>
<dbReference type="InterPro" id="IPR005574">
    <property type="entry name" value="Rpb4/RPC9"/>
</dbReference>